<dbReference type="EMBL" id="CP012808">
    <property type="protein sequence ID" value="ALH95724.1"/>
    <property type="molecule type" value="Genomic_DNA"/>
</dbReference>
<evidence type="ECO:0000313" key="11">
    <source>
        <dbReference type="Proteomes" id="UP000064939"/>
    </source>
</evidence>
<dbReference type="EC" id="4.6.1.17" evidence="3 7"/>
<dbReference type="Proteomes" id="UP000064939">
    <property type="component" value="Chromosome"/>
</dbReference>
<comment type="function">
    <text evidence="6 7">Catalyzes the conversion of (8S)-3',8-cyclo-7,8-dihydroguanosine 5'-triphosphate to cyclic pyranopterin monophosphate (cPMP).</text>
</comment>
<feature type="region of interest" description="Disordered" evidence="8">
    <location>
        <begin position="1"/>
        <end position="26"/>
    </location>
</feature>
<feature type="domain" description="Molybdopterin cofactor biosynthesis C (MoaC)" evidence="9">
    <location>
        <begin position="18"/>
        <end position="153"/>
    </location>
</feature>
<evidence type="ECO:0000259" key="9">
    <source>
        <dbReference type="Pfam" id="PF01967"/>
    </source>
</evidence>
<evidence type="ECO:0000256" key="5">
    <source>
        <dbReference type="ARBA" id="ARBA00023239"/>
    </source>
</evidence>
<dbReference type="Pfam" id="PF01967">
    <property type="entry name" value="MoaC"/>
    <property type="match status" value="1"/>
</dbReference>
<evidence type="ECO:0000256" key="2">
    <source>
        <dbReference type="ARBA" id="ARBA00005046"/>
    </source>
</evidence>
<evidence type="ECO:0000256" key="4">
    <source>
        <dbReference type="ARBA" id="ARBA00023150"/>
    </source>
</evidence>
<proteinExistence type="inferred from homology"/>
<comment type="similarity">
    <text evidence="7">Belongs to the MoaC family.</text>
</comment>
<dbReference type="InterPro" id="IPR023045">
    <property type="entry name" value="MoaC"/>
</dbReference>
<keyword evidence="5 7" id="KW-0456">Lyase</keyword>
<dbReference type="UniPathway" id="UPA00344"/>
<feature type="active site" evidence="7">
    <location>
        <position position="131"/>
    </location>
</feature>
<gene>
    <name evidence="7 10" type="primary">moaC</name>
    <name evidence="10" type="ORF">AOY20_09385</name>
</gene>
<dbReference type="InterPro" id="IPR036522">
    <property type="entry name" value="MoaC_sf"/>
</dbReference>
<feature type="compositionally biased region" description="Polar residues" evidence="8">
    <location>
        <begin position="1"/>
        <end position="14"/>
    </location>
</feature>
<dbReference type="PANTHER" id="PTHR22960:SF29">
    <property type="entry name" value="CYCLIC PYRANOPTERIN MONOPHOSPHATE SYNTHASE"/>
    <property type="match status" value="1"/>
</dbReference>
<dbReference type="RefSeq" id="WP_054581615.1">
    <property type="nucleotide sequence ID" value="NZ_CP012808.1"/>
</dbReference>
<dbReference type="NCBIfam" id="NF006870">
    <property type="entry name" value="PRK09364.1"/>
    <property type="match status" value="1"/>
</dbReference>
<dbReference type="GO" id="GO:0061799">
    <property type="term" value="F:cyclic pyranopterin monophosphate synthase activity"/>
    <property type="evidence" value="ECO:0007669"/>
    <property type="project" value="UniProtKB-UniRule"/>
</dbReference>
<name>A0A0N9VEB3_9GAMM</name>
<dbReference type="AlphaFoldDB" id="A0A0N9VEB3"/>
<dbReference type="InterPro" id="IPR047594">
    <property type="entry name" value="MoaC_bact/euk"/>
</dbReference>
<protein>
    <recommendedName>
        <fullName evidence="3 7">Cyclic pyranopterin monophosphate synthase</fullName>
        <ecNumber evidence="3 7">4.6.1.17</ecNumber>
    </recommendedName>
    <alternativeName>
        <fullName evidence="7">Molybdenum cofactor biosynthesis protein C</fullName>
    </alternativeName>
</protein>
<accession>A0A0N9VEB3</accession>
<dbReference type="InterPro" id="IPR002820">
    <property type="entry name" value="Mopterin_CF_biosynth-C_dom"/>
</dbReference>
<dbReference type="InterPro" id="IPR050105">
    <property type="entry name" value="MoCo_biosynth_MoaA/MoaC"/>
</dbReference>
<evidence type="ECO:0000256" key="6">
    <source>
        <dbReference type="ARBA" id="ARBA00055087"/>
    </source>
</evidence>
<dbReference type="NCBIfam" id="TIGR00581">
    <property type="entry name" value="moaC"/>
    <property type="match status" value="1"/>
</dbReference>
<comment type="catalytic activity">
    <reaction evidence="1 7">
        <text>(8S)-3',8-cyclo-7,8-dihydroguanosine 5'-triphosphate = cyclic pyranopterin phosphate + diphosphate</text>
        <dbReference type="Rhea" id="RHEA:49580"/>
        <dbReference type="ChEBI" id="CHEBI:33019"/>
        <dbReference type="ChEBI" id="CHEBI:59648"/>
        <dbReference type="ChEBI" id="CHEBI:131766"/>
        <dbReference type="EC" id="4.6.1.17"/>
    </reaction>
</comment>
<evidence type="ECO:0000256" key="7">
    <source>
        <dbReference type="HAMAP-Rule" id="MF_01224"/>
    </source>
</evidence>
<sequence>MTSHQNLTHFNQDGQAHMVDVGQKESTKRKATAEGSIFVSEEAFICVQSGNNKKGDVLAIARIAAIQASKQTAFLIPLCHPISLTHVSVEFKLHENEHRISIEVSTENVGQTGVEMEALCAVNIGLLTIYDMLKAIDKNMRISDIQLIHKSGGRSGQWRKN</sequence>
<evidence type="ECO:0000256" key="8">
    <source>
        <dbReference type="SAM" id="MobiDB-lite"/>
    </source>
</evidence>
<comment type="subunit">
    <text evidence="7">Homohexamer; trimer of dimers.</text>
</comment>
<evidence type="ECO:0000256" key="3">
    <source>
        <dbReference type="ARBA" id="ARBA00012575"/>
    </source>
</evidence>
<keyword evidence="11" id="KW-1185">Reference proteome</keyword>
<comment type="pathway">
    <text evidence="2 7">Cofactor biosynthesis; molybdopterin biosynthesis.</text>
</comment>
<organism evidence="10 11">
    <name type="scientific">Acinetobacter equi</name>
    <dbReference type="NCBI Taxonomy" id="1324350"/>
    <lineage>
        <taxon>Bacteria</taxon>
        <taxon>Pseudomonadati</taxon>
        <taxon>Pseudomonadota</taxon>
        <taxon>Gammaproteobacteria</taxon>
        <taxon>Moraxellales</taxon>
        <taxon>Moraxellaceae</taxon>
        <taxon>Acinetobacter</taxon>
    </lineage>
</organism>
<dbReference type="CDD" id="cd01420">
    <property type="entry name" value="MoaC_PE"/>
    <property type="match status" value="1"/>
</dbReference>
<dbReference type="SUPFAM" id="SSF55040">
    <property type="entry name" value="Molybdenum cofactor biosynthesis protein C, MoaC"/>
    <property type="match status" value="1"/>
</dbReference>
<keyword evidence="4 7" id="KW-0501">Molybdenum cofactor biosynthesis</keyword>
<feature type="binding site" evidence="7">
    <location>
        <begin position="116"/>
        <end position="117"/>
    </location>
    <ligand>
        <name>substrate</name>
    </ligand>
</feature>
<evidence type="ECO:0000313" key="10">
    <source>
        <dbReference type="EMBL" id="ALH95724.1"/>
    </source>
</evidence>
<dbReference type="HAMAP" id="MF_01224_B">
    <property type="entry name" value="MoaC_B"/>
    <property type="match status" value="1"/>
</dbReference>
<evidence type="ECO:0000256" key="1">
    <source>
        <dbReference type="ARBA" id="ARBA00001637"/>
    </source>
</evidence>
<dbReference type="GO" id="GO:0006777">
    <property type="term" value="P:Mo-molybdopterin cofactor biosynthetic process"/>
    <property type="evidence" value="ECO:0007669"/>
    <property type="project" value="UniProtKB-UniRule"/>
</dbReference>
<reference evidence="10 11" key="1">
    <citation type="journal article" date="2015" name="Int. J. Syst. Evol. Microbiol.">
        <title>Acinetobacter equi sp. nov. isolated from horse faeces.</title>
        <authorList>
            <person name="Poppel M.T."/>
            <person name="Skiebe E."/>
            <person name="Laue M."/>
            <person name="Bergmann H."/>
            <person name="Ebersberger I."/>
            <person name="Garn T."/>
            <person name="Fruth A."/>
            <person name="Baumgardt S."/>
            <person name="Busse H.J."/>
            <person name="Wilharm G."/>
        </authorList>
    </citation>
    <scope>NUCLEOTIDE SEQUENCE [LARGE SCALE GENOMIC DNA]</scope>
    <source>
        <strain evidence="10 11">114</strain>
    </source>
</reference>
<feature type="binding site" evidence="7">
    <location>
        <begin position="78"/>
        <end position="80"/>
    </location>
    <ligand>
        <name>substrate</name>
    </ligand>
</feature>
<dbReference type="Gene3D" id="3.30.70.640">
    <property type="entry name" value="Molybdopterin cofactor biosynthesis C (MoaC) domain"/>
    <property type="match status" value="1"/>
</dbReference>
<dbReference type="STRING" id="1324350.AOY20_09385"/>
<dbReference type="KEGG" id="aei:AOY20_09385"/>
<dbReference type="OrthoDB" id="9794429at2"/>
<dbReference type="PANTHER" id="PTHR22960">
    <property type="entry name" value="MOLYBDOPTERIN COFACTOR SYNTHESIS PROTEIN A"/>
    <property type="match status" value="1"/>
</dbReference>